<dbReference type="RefSeq" id="WP_268849881.1">
    <property type="nucleotide sequence ID" value="NZ_CP114006.1"/>
</dbReference>
<keyword evidence="1 3" id="KW-0689">Ribosomal protein</keyword>
<dbReference type="GO" id="GO:0005840">
    <property type="term" value="C:ribosome"/>
    <property type="evidence" value="ECO:0007669"/>
    <property type="project" value="UniProtKB-KW"/>
</dbReference>
<sequence length="67" mass="7768">MKIKKKQPEFNEIEVICATCSHKHKIGTVMKQMKIEICSNCHSFYTGKQVFVTVAGQIDKFNKRYNS</sequence>
<dbReference type="InterPro" id="IPR002150">
    <property type="entry name" value="Ribosomal_bL31"/>
</dbReference>
<evidence type="ECO:0000256" key="1">
    <source>
        <dbReference type="ARBA" id="ARBA00022980"/>
    </source>
</evidence>
<protein>
    <recommendedName>
        <fullName evidence="3">50S ribosomal protein L31</fullName>
    </recommendedName>
</protein>
<dbReference type="NCBIfam" id="NF000612">
    <property type="entry name" value="PRK00019.1"/>
    <property type="match status" value="1"/>
</dbReference>
<evidence type="ECO:0000256" key="3">
    <source>
        <dbReference type="RuleBase" id="RU000564"/>
    </source>
</evidence>
<dbReference type="PANTHER" id="PTHR33280">
    <property type="entry name" value="50S RIBOSOMAL PROTEIN L31, CHLOROPLASTIC"/>
    <property type="match status" value="1"/>
</dbReference>
<dbReference type="NCBIfam" id="TIGR00105">
    <property type="entry name" value="L31"/>
    <property type="match status" value="1"/>
</dbReference>
<accession>A0ABY7BVK4</accession>
<dbReference type="Gene3D" id="4.10.830.30">
    <property type="entry name" value="Ribosomal protein L31"/>
    <property type="match status" value="1"/>
</dbReference>
<reference evidence="4 5" key="1">
    <citation type="journal article" date="2023" name="Microbiol. Resour. Announc.">
        <title>Complete Genome of 'Candidatus Phytoplasma rubi' RS, a Phytopathogenic Bacterium Associated with Rubus Stunt Disease.</title>
        <authorList>
            <person name="Duckeck D."/>
            <person name="Zubert C."/>
            <person name="Bohm J.W."/>
            <person name="Carminati G."/>
            <person name="Schneider B."/>
            <person name="Kube M."/>
        </authorList>
    </citation>
    <scope>NUCLEOTIDE SEQUENCE [LARGE SCALE GENOMIC DNA]</scope>
    <source>
        <strain evidence="4 5">RS</strain>
    </source>
</reference>
<dbReference type="EMBL" id="CP114006">
    <property type="protein sequence ID" value="WAN63701.1"/>
    <property type="molecule type" value="Genomic_DNA"/>
</dbReference>
<keyword evidence="5" id="KW-1185">Reference proteome</keyword>
<dbReference type="PRINTS" id="PR01249">
    <property type="entry name" value="RIBOSOMALL31"/>
</dbReference>
<name>A0ABY7BVK4_9MOLU</name>
<organism evidence="4 5">
    <name type="scientific">Candidatus Phytoplasma rubi</name>
    <dbReference type="NCBI Taxonomy" id="399025"/>
    <lineage>
        <taxon>Bacteria</taxon>
        <taxon>Bacillati</taxon>
        <taxon>Mycoplasmatota</taxon>
        <taxon>Mollicutes</taxon>
        <taxon>Acholeplasmatales</taxon>
        <taxon>Acholeplasmataceae</taxon>
        <taxon>Candidatus Phytoplasma</taxon>
        <taxon>16SrV (Elm yellows group)</taxon>
    </lineage>
</organism>
<evidence type="ECO:0000313" key="5">
    <source>
        <dbReference type="Proteomes" id="UP001164727"/>
    </source>
</evidence>
<gene>
    <name evidence="4" type="ORF">RS022_09240</name>
</gene>
<proteinExistence type="inferred from homology"/>
<dbReference type="InterPro" id="IPR042105">
    <property type="entry name" value="Ribosomal_bL31_sf"/>
</dbReference>
<evidence type="ECO:0000256" key="2">
    <source>
        <dbReference type="ARBA" id="ARBA00023274"/>
    </source>
</evidence>
<dbReference type="PANTHER" id="PTHR33280:SF1">
    <property type="entry name" value="LARGE RIBOSOMAL SUBUNIT PROTEIN BL31C"/>
    <property type="match status" value="1"/>
</dbReference>
<keyword evidence="2 3" id="KW-0687">Ribonucleoprotein</keyword>
<dbReference type="InterPro" id="IPR034704">
    <property type="entry name" value="Ribosomal_bL28/bL31-like_sf"/>
</dbReference>
<dbReference type="Pfam" id="PF01197">
    <property type="entry name" value="Ribosomal_L31"/>
    <property type="match status" value="1"/>
</dbReference>
<evidence type="ECO:0000313" key="4">
    <source>
        <dbReference type="EMBL" id="WAN63701.1"/>
    </source>
</evidence>
<dbReference type="SUPFAM" id="SSF143800">
    <property type="entry name" value="L28p-like"/>
    <property type="match status" value="1"/>
</dbReference>
<comment type="similarity">
    <text evidence="3">Belongs to the bacterial ribosomal protein bL31 family.</text>
</comment>
<dbReference type="Proteomes" id="UP001164727">
    <property type="component" value="Chromosome"/>
</dbReference>